<name>A0ABN9HSS9_9NEOB</name>
<proteinExistence type="predicted"/>
<comment type="caution">
    <text evidence="1">The sequence shown here is derived from an EMBL/GenBank/DDBJ whole genome shotgun (WGS) entry which is preliminary data.</text>
</comment>
<accession>A0ABN9HSS9</accession>
<keyword evidence="2" id="KW-1185">Reference proteome</keyword>
<reference evidence="1" key="1">
    <citation type="submission" date="2023-05" db="EMBL/GenBank/DDBJ databases">
        <authorList>
            <person name="Stuckert A."/>
        </authorList>
    </citation>
    <scope>NUCLEOTIDE SEQUENCE</scope>
</reference>
<sequence length="36" mass="3798">INGLPAPCLCSRSLGVRSTADTVKHRSSDGTRSCDH</sequence>
<evidence type="ECO:0000313" key="1">
    <source>
        <dbReference type="EMBL" id="CAI9623933.1"/>
    </source>
</evidence>
<feature type="non-terminal residue" evidence="1">
    <location>
        <position position="1"/>
    </location>
</feature>
<gene>
    <name evidence="1" type="ORF">SPARVUS_LOCUS16559567</name>
</gene>
<organism evidence="1 2">
    <name type="scientific">Staurois parvus</name>
    <dbReference type="NCBI Taxonomy" id="386267"/>
    <lineage>
        <taxon>Eukaryota</taxon>
        <taxon>Metazoa</taxon>
        <taxon>Chordata</taxon>
        <taxon>Craniata</taxon>
        <taxon>Vertebrata</taxon>
        <taxon>Euteleostomi</taxon>
        <taxon>Amphibia</taxon>
        <taxon>Batrachia</taxon>
        <taxon>Anura</taxon>
        <taxon>Neobatrachia</taxon>
        <taxon>Ranoidea</taxon>
        <taxon>Ranidae</taxon>
        <taxon>Staurois</taxon>
    </lineage>
</organism>
<dbReference type="Proteomes" id="UP001162483">
    <property type="component" value="Unassembled WGS sequence"/>
</dbReference>
<dbReference type="EMBL" id="CATNWA010021784">
    <property type="protein sequence ID" value="CAI9623933.1"/>
    <property type="molecule type" value="Genomic_DNA"/>
</dbReference>
<protein>
    <submittedName>
        <fullName evidence="1">Uncharacterized protein</fullName>
    </submittedName>
</protein>
<evidence type="ECO:0000313" key="2">
    <source>
        <dbReference type="Proteomes" id="UP001162483"/>
    </source>
</evidence>